<evidence type="ECO:0000256" key="1">
    <source>
        <dbReference type="SAM" id="MobiDB-lite"/>
    </source>
</evidence>
<keyword evidence="3" id="KW-1185">Reference proteome</keyword>
<sequence length="304" mass="33685">MHVIVSAAIKDRPMTSPSLPPSPRTETVQNEGQERAHAPSRFAAAQQLFKRQQTVPPKPPTPPFIPPQSITPKSPTRIRSFTASSSLYSKIGQSIQAETTGPEERARAVSSPGTMAFGQSFGGPKPQDIAQPPPAADTPVPEREGSIDAQCILQGPKYTKQPFDITIINGRTGTDKAAWWCRHDRLVVFDGLTPPEDEDEMVKHPKRLLVKTTKGLEISRRNCKKEAIHVDIPCGHCRGLLGRETWYFEARLKRSRVCGECEERCWREVEGQGAAAMEKESTEGEMRRDSYFDARGEGPREGSV</sequence>
<feature type="region of interest" description="Disordered" evidence="1">
    <location>
        <begin position="1"/>
        <end position="75"/>
    </location>
</feature>
<evidence type="ECO:0000313" key="2">
    <source>
        <dbReference type="EMBL" id="TID25215.1"/>
    </source>
</evidence>
<gene>
    <name evidence="2" type="ORF">E6O75_ATG04420</name>
</gene>
<accession>A0A4Z1P9N9</accession>
<dbReference type="Proteomes" id="UP000298493">
    <property type="component" value="Unassembled WGS sequence"/>
</dbReference>
<name>A0A4Z1P9N9_9PEZI</name>
<feature type="region of interest" description="Disordered" evidence="1">
    <location>
        <begin position="109"/>
        <end position="144"/>
    </location>
</feature>
<dbReference type="EMBL" id="SNSC02000004">
    <property type="protein sequence ID" value="TID25215.1"/>
    <property type="molecule type" value="Genomic_DNA"/>
</dbReference>
<reference evidence="2 3" key="1">
    <citation type="submission" date="2019-04" db="EMBL/GenBank/DDBJ databases">
        <title>High contiguity whole genome sequence and gene annotation resource for two Venturia nashicola isolates.</title>
        <authorList>
            <person name="Prokchorchik M."/>
            <person name="Won K."/>
            <person name="Lee Y."/>
            <person name="Choi E.D."/>
            <person name="Segonzac C."/>
            <person name="Sohn K.H."/>
        </authorList>
    </citation>
    <scope>NUCLEOTIDE SEQUENCE [LARGE SCALE GENOMIC DNA]</scope>
    <source>
        <strain evidence="2 3">PRI2</strain>
    </source>
</reference>
<feature type="compositionally biased region" description="Basic and acidic residues" evidence="1">
    <location>
        <begin position="277"/>
        <end position="304"/>
    </location>
</feature>
<feature type="region of interest" description="Disordered" evidence="1">
    <location>
        <begin position="272"/>
        <end position="304"/>
    </location>
</feature>
<dbReference type="AlphaFoldDB" id="A0A4Z1P9N9"/>
<feature type="compositionally biased region" description="Pro residues" evidence="1">
    <location>
        <begin position="56"/>
        <end position="66"/>
    </location>
</feature>
<evidence type="ECO:0000313" key="3">
    <source>
        <dbReference type="Proteomes" id="UP000298493"/>
    </source>
</evidence>
<comment type="caution">
    <text evidence="2">The sequence shown here is derived from an EMBL/GenBank/DDBJ whole genome shotgun (WGS) entry which is preliminary data.</text>
</comment>
<organism evidence="2 3">
    <name type="scientific">Venturia nashicola</name>
    <dbReference type="NCBI Taxonomy" id="86259"/>
    <lineage>
        <taxon>Eukaryota</taxon>
        <taxon>Fungi</taxon>
        <taxon>Dikarya</taxon>
        <taxon>Ascomycota</taxon>
        <taxon>Pezizomycotina</taxon>
        <taxon>Dothideomycetes</taxon>
        <taxon>Pleosporomycetidae</taxon>
        <taxon>Venturiales</taxon>
        <taxon>Venturiaceae</taxon>
        <taxon>Venturia</taxon>
    </lineage>
</organism>
<proteinExistence type="predicted"/>
<protein>
    <submittedName>
        <fullName evidence="2">Uncharacterized protein</fullName>
    </submittedName>
</protein>